<evidence type="ECO:0000313" key="2">
    <source>
        <dbReference type="Proteomes" id="UP001595075"/>
    </source>
</evidence>
<reference evidence="1 2" key="1">
    <citation type="journal article" date="2024" name="Commun. Biol.">
        <title>Comparative genomic analysis of thermophilic fungi reveals convergent evolutionary adaptations and gene losses.</title>
        <authorList>
            <person name="Steindorff A.S."/>
            <person name="Aguilar-Pontes M.V."/>
            <person name="Robinson A.J."/>
            <person name="Andreopoulos B."/>
            <person name="LaButti K."/>
            <person name="Kuo A."/>
            <person name="Mondo S."/>
            <person name="Riley R."/>
            <person name="Otillar R."/>
            <person name="Haridas S."/>
            <person name="Lipzen A."/>
            <person name="Grimwood J."/>
            <person name="Schmutz J."/>
            <person name="Clum A."/>
            <person name="Reid I.D."/>
            <person name="Moisan M.C."/>
            <person name="Butler G."/>
            <person name="Nguyen T.T.M."/>
            <person name="Dewar K."/>
            <person name="Conant G."/>
            <person name="Drula E."/>
            <person name="Henrissat B."/>
            <person name="Hansel C."/>
            <person name="Singer S."/>
            <person name="Hutchinson M.I."/>
            <person name="de Vries R.P."/>
            <person name="Natvig D.O."/>
            <person name="Powell A.J."/>
            <person name="Tsang A."/>
            <person name="Grigoriev I.V."/>
        </authorList>
    </citation>
    <scope>NUCLEOTIDE SEQUENCE [LARGE SCALE GENOMIC DNA]</scope>
    <source>
        <strain evidence="1 2">CBS 494.80</strain>
    </source>
</reference>
<accession>A0ABR4C5S4</accession>
<name>A0ABR4C5S4_9HELO</name>
<comment type="caution">
    <text evidence="1">The sequence shown here is derived from an EMBL/GenBank/DDBJ whole genome shotgun (WGS) entry which is preliminary data.</text>
</comment>
<organism evidence="1 2">
    <name type="scientific">Oculimacula yallundae</name>
    <dbReference type="NCBI Taxonomy" id="86028"/>
    <lineage>
        <taxon>Eukaryota</taxon>
        <taxon>Fungi</taxon>
        <taxon>Dikarya</taxon>
        <taxon>Ascomycota</taxon>
        <taxon>Pezizomycotina</taxon>
        <taxon>Leotiomycetes</taxon>
        <taxon>Helotiales</taxon>
        <taxon>Ploettnerulaceae</taxon>
        <taxon>Oculimacula</taxon>
    </lineage>
</organism>
<evidence type="ECO:0000313" key="1">
    <source>
        <dbReference type="EMBL" id="KAL2065293.1"/>
    </source>
</evidence>
<protein>
    <submittedName>
        <fullName evidence="1">Uncharacterized protein</fullName>
    </submittedName>
</protein>
<dbReference type="EMBL" id="JAZHXI010000012">
    <property type="protein sequence ID" value="KAL2065293.1"/>
    <property type="molecule type" value="Genomic_DNA"/>
</dbReference>
<proteinExistence type="predicted"/>
<dbReference type="Proteomes" id="UP001595075">
    <property type="component" value="Unassembled WGS sequence"/>
</dbReference>
<sequence length="151" mass="16956">MYCPARRPAFRIFFNWRCGLQQSSVTSPSNVRVKRSTLWQQQQDGKERRVAQVLFMDWNLLCVGAVSAGGKRQHSLIDAKPLSWLRRSIANIPLLPVSKATQLCSTSSMNGFSNQLLVLVNIELRYPSPYSDALLSAVTYRTPDSPSLEPA</sequence>
<keyword evidence="2" id="KW-1185">Reference proteome</keyword>
<gene>
    <name evidence="1" type="ORF">VTL71DRAFT_2962</name>
</gene>